<comment type="caution">
    <text evidence="4">The sequence shown here is derived from an EMBL/GenBank/DDBJ whole genome shotgun (WGS) entry which is preliminary data.</text>
</comment>
<organism evidence="4 5">
    <name type="scientific">Sorangium cellulosum</name>
    <name type="common">Polyangium cellulosum</name>
    <dbReference type="NCBI Taxonomy" id="56"/>
    <lineage>
        <taxon>Bacteria</taxon>
        <taxon>Pseudomonadati</taxon>
        <taxon>Myxococcota</taxon>
        <taxon>Polyangia</taxon>
        <taxon>Polyangiales</taxon>
        <taxon>Polyangiaceae</taxon>
        <taxon>Sorangium</taxon>
    </lineage>
</organism>
<reference evidence="4 5" key="1">
    <citation type="submission" date="2014-02" db="EMBL/GenBank/DDBJ databases">
        <title>The small core and large imbalanced accessory genome model reveals a collaborative survival strategy of Sorangium cellulosum strains in nature.</title>
        <authorList>
            <person name="Han K."/>
            <person name="Peng R."/>
            <person name="Blom J."/>
            <person name="Li Y.-Z."/>
        </authorList>
    </citation>
    <scope>NUCLEOTIDE SEQUENCE [LARGE SCALE GENOMIC DNA]</scope>
    <source>
        <strain evidence="4 5">So0007-03</strain>
    </source>
</reference>
<gene>
    <name evidence="4" type="ORF">BE21_25440</name>
</gene>
<evidence type="ECO:0000259" key="3">
    <source>
        <dbReference type="Pfam" id="PF13458"/>
    </source>
</evidence>
<evidence type="ECO:0000256" key="1">
    <source>
        <dbReference type="ARBA" id="ARBA00010062"/>
    </source>
</evidence>
<dbReference type="InterPro" id="IPR028082">
    <property type="entry name" value="Peripla_BP_I"/>
</dbReference>
<evidence type="ECO:0000313" key="5">
    <source>
        <dbReference type="Proteomes" id="UP000075502"/>
    </source>
</evidence>
<proteinExistence type="inferred from homology"/>
<feature type="domain" description="Leucine-binding protein" evidence="3">
    <location>
        <begin position="1"/>
        <end position="64"/>
    </location>
</feature>
<dbReference type="PANTHER" id="PTHR30483:SF6">
    <property type="entry name" value="PERIPLASMIC BINDING PROTEIN OF ABC TRANSPORTER FOR NATURAL AMINO ACIDS"/>
    <property type="match status" value="1"/>
</dbReference>
<dbReference type="Pfam" id="PF13458">
    <property type="entry name" value="Peripla_BP_6"/>
    <property type="match status" value="1"/>
</dbReference>
<dbReference type="SUPFAM" id="SSF53822">
    <property type="entry name" value="Periplasmic binding protein-like I"/>
    <property type="match status" value="1"/>
</dbReference>
<evidence type="ECO:0000313" key="4">
    <source>
        <dbReference type="EMBL" id="KYG08130.1"/>
    </source>
</evidence>
<dbReference type="PANTHER" id="PTHR30483">
    <property type="entry name" value="LEUCINE-SPECIFIC-BINDING PROTEIN"/>
    <property type="match status" value="1"/>
</dbReference>
<dbReference type="EMBL" id="JEME01001089">
    <property type="protein sequence ID" value="KYG08130.1"/>
    <property type="molecule type" value="Genomic_DNA"/>
</dbReference>
<keyword evidence="2" id="KW-0732">Signal</keyword>
<comment type="similarity">
    <text evidence="1">Belongs to the leucine-binding protein family.</text>
</comment>
<dbReference type="InterPro" id="IPR051010">
    <property type="entry name" value="BCAA_transport"/>
</dbReference>
<sequence>MIATMTGPLASLGEEAMRGVDLAFDELGGAIPGKKLVLVKESSDATPNVARDAARKLIEQEKVDRRRTCSPG</sequence>
<evidence type="ECO:0000256" key="2">
    <source>
        <dbReference type="ARBA" id="ARBA00022729"/>
    </source>
</evidence>
<dbReference type="InterPro" id="IPR028081">
    <property type="entry name" value="Leu-bd"/>
</dbReference>
<accession>A0A150TTY2</accession>
<dbReference type="AlphaFoldDB" id="A0A150TTY2"/>
<dbReference type="Gene3D" id="3.40.50.2300">
    <property type="match status" value="1"/>
</dbReference>
<protein>
    <recommendedName>
        <fullName evidence="3">Leucine-binding protein domain-containing protein</fullName>
    </recommendedName>
</protein>
<dbReference type="Proteomes" id="UP000075502">
    <property type="component" value="Unassembled WGS sequence"/>
</dbReference>
<name>A0A150TTY2_SORCE</name>